<feature type="transmembrane region" description="Helical" evidence="6">
    <location>
        <begin position="6"/>
        <end position="25"/>
    </location>
</feature>
<evidence type="ECO:0000256" key="5">
    <source>
        <dbReference type="RuleBase" id="RU003945"/>
    </source>
</evidence>
<evidence type="ECO:0000256" key="1">
    <source>
        <dbReference type="ARBA" id="ARBA00004141"/>
    </source>
</evidence>
<evidence type="ECO:0000256" key="2">
    <source>
        <dbReference type="ARBA" id="ARBA00022692"/>
    </source>
</evidence>
<dbReference type="Proteomes" id="UP000009223">
    <property type="component" value="Chromosome"/>
</dbReference>
<dbReference type="SUPFAM" id="SSF53649">
    <property type="entry name" value="Alkaline phosphatase-like"/>
    <property type="match status" value="1"/>
</dbReference>
<evidence type="ECO:0000256" key="4">
    <source>
        <dbReference type="ARBA" id="ARBA00023136"/>
    </source>
</evidence>
<feature type="domain" description="Membrane insertase YidC/Oxa/ALB C-terminal" evidence="7">
    <location>
        <begin position="33"/>
        <end position="218"/>
    </location>
</feature>
<dbReference type="HOGENOM" id="CLU_013421_0_0_12"/>
<dbReference type="GO" id="GO:0051205">
    <property type="term" value="P:protein insertion into membrane"/>
    <property type="evidence" value="ECO:0007669"/>
    <property type="project" value="TreeGrafter"/>
</dbReference>
<dbReference type="Gene3D" id="3.40.720.10">
    <property type="entry name" value="Alkaline Phosphatase, subunit A"/>
    <property type="match status" value="1"/>
</dbReference>
<dbReference type="eggNOG" id="COG0706">
    <property type="taxonomic scope" value="Bacteria"/>
</dbReference>
<accession>F5YHH7</accession>
<dbReference type="PANTHER" id="PTHR12428">
    <property type="entry name" value="OXA1"/>
    <property type="match status" value="1"/>
</dbReference>
<gene>
    <name evidence="8" type="ordered locus">TREPR_2402</name>
</gene>
<feature type="transmembrane region" description="Helical" evidence="6">
    <location>
        <begin position="366"/>
        <end position="386"/>
    </location>
</feature>
<dbReference type="eggNOG" id="COG3119">
    <property type="taxonomic scope" value="Bacteria"/>
</dbReference>
<dbReference type="GO" id="GO:0032977">
    <property type="term" value="F:membrane insertase activity"/>
    <property type="evidence" value="ECO:0007669"/>
    <property type="project" value="InterPro"/>
</dbReference>
<keyword evidence="4 6" id="KW-0472">Membrane</keyword>
<dbReference type="InterPro" id="IPR028055">
    <property type="entry name" value="YidC/Oxa/ALB_C"/>
</dbReference>
<evidence type="ECO:0000313" key="8">
    <source>
        <dbReference type="EMBL" id="AEF86899.1"/>
    </source>
</evidence>
<keyword evidence="3 6" id="KW-1133">Transmembrane helix</keyword>
<comment type="subcellular location">
    <subcellularLocation>
        <location evidence="1 5">Membrane</location>
        <topology evidence="1 5">Multi-pass membrane protein</topology>
    </subcellularLocation>
</comment>
<evidence type="ECO:0000256" key="3">
    <source>
        <dbReference type="ARBA" id="ARBA00022989"/>
    </source>
</evidence>
<keyword evidence="2 5" id="KW-0812">Transmembrane</keyword>
<feature type="transmembrane region" description="Helical" evidence="6">
    <location>
        <begin position="32"/>
        <end position="53"/>
    </location>
</feature>
<feature type="transmembrane region" description="Helical" evidence="6">
    <location>
        <begin position="251"/>
        <end position="277"/>
    </location>
</feature>
<dbReference type="GO" id="GO:0005886">
    <property type="term" value="C:plasma membrane"/>
    <property type="evidence" value="ECO:0007669"/>
    <property type="project" value="TreeGrafter"/>
</dbReference>
<sequence length="907" mass="103662">MISFFYNIIIFPLVQLIELVYLFVYRVFENHGIALLGVSAAVSVSTMPLYFIAEKHQQAERDIQKRLKPKINMIKAVFKGDEQYMLLSTYYRQNHYHPVYALRNTFGLLIQIPFFIAAYTYLSQLSSLKGVPLAFIKDLSSPDEFLLIGNFRLNLLPILMTAINCIAGAIYTKGLEIKDKVQLYSMAFVFLLLLYNSPAGLVLYWTMNNLFSLVKNILQRTENQKKVVYIGLCFLVSLLDAYLLILHSGYIIKRLMLCVVFSMVFFIPYLTKLYNYFKQKIKPFFISAEIENPWSQTFFISAISLFLLSGVVIPGSLIASAVGEFSFIESRTTPFPFLFYTTVQAAGIFLFWPICLYFLFSRKVRIFLSFFITLFLASSLVNTFLIPDNFGFLTITLIFSEPQPFTSNYKILLGNIGILILILILTFAMLFTRKKAVIKSFNYITLLALSIFSIFNIITISNNFSQFQKLKSTQNSDFELFQPIYSFSQNGKNVVLIMLDKAIPGYIPYIFDENPNLLGIFSDFTWYPNCISFAGHTLAGAPPIYGGYEYAPLEINKRDTVSIIEKHKEAFLLLPIIFANLGYSTVVTDPPFDNNQVSNLSIFRDFPQVHAENIIGKYSTPLLQMNPGVTGLSISNVLQNNLIRFSFFKITPFIFRYFVYDDGEWLTTSLDKFSKLNGSLTDFTIDYYACLNFLKELTILNNKKENNLNIIYNGLTHDPSFLQAPDYKLAQRVTNKGNGHFNNSVTYHGNIASFILLEKWFTYLKENGVYDNTRIIIVSDHGGNIFDDFENNIVLPDGKCLESYTALLMVKDFNSKGTGTALQVDNSFMINADVPLLATKDIITNPVNPFTNIPLKTNKENGVTITTIDSLSSRDHSKYKYKIRDNQWLFVQDNIFDPKNWKAVTVP</sequence>
<evidence type="ECO:0000256" key="6">
    <source>
        <dbReference type="SAM" id="Phobius"/>
    </source>
</evidence>
<dbReference type="STRING" id="545694.TREPR_2402"/>
<proteinExistence type="inferred from homology"/>
<feature type="transmembrane region" description="Helical" evidence="6">
    <location>
        <begin position="337"/>
        <end position="359"/>
    </location>
</feature>
<dbReference type="RefSeq" id="WP_015707802.1">
    <property type="nucleotide sequence ID" value="NC_015578.1"/>
</dbReference>
<feature type="transmembrane region" description="Helical" evidence="6">
    <location>
        <begin position="298"/>
        <end position="317"/>
    </location>
</feature>
<dbReference type="Pfam" id="PF02096">
    <property type="entry name" value="60KD_IMP"/>
    <property type="match status" value="1"/>
</dbReference>
<dbReference type="EMBL" id="CP001843">
    <property type="protein sequence ID" value="AEF86899.1"/>
    <property type="molecule type" value="Genomic_DNA"/>
</dbReference>
<protein>
    <submittedName>
        <fullName evidence="8">Inner membrane protein</fullName>
    </submittedName>
</protein>
<name>F5YHH7_TREPZ</name>
<keyword evidence="9" id="KW-1185">Reference proteome</keyword>
<organism evidence="8 9">
    <name type="scientific">Treponema primitia (strain ATCC BAA-887 / DSM 12427 / ZAS-2)</name>
    <dbReference type="NCBI Taxonomy" id="545694"/>
    <lineage>
        <taxon>Bacteria</taxon>
        <taxon>Pseudomonadati</taxon>
        <taxon>Spirochaetota</taxon>
        <taxon>Spirochaetia</taxon>
        <taxon>Spirochaetales</taxon>
        <taxon>Treponemataceae</taxon>
        <taxon>Treponema</taxon>
    </lineage>
</organism>
<dbReference type="InterPro" id="IPR001708">
    <property type="entry name" value="YidC/ALB3/OXA1/COX18"/>
</dbReference>
<dbReference type="KEGG" id="tpi:TREPR_2402"/>
<feature type="transmembrane region" description="Helical" evidence="6">
    <location>
        <begin position="411"/>
        <end position="431"/>
    </location>
</feature>
<feature type="transmembrane region" description="Helical" evidence="6">
    <location>
        <begin position="183"/>
        <end position="206"/>
    </location>
</feature>
<evidence type="ECO:0000313" key="9">
    <source>
        <dbReference type="Proteomes" id="UP000009223"/>
    </source>
</evidence>
<dbReference type="OrthoDB" id="354737at2"/>
<evidence type="ECO:0000259" key="7">
    <source>
        <dbReference type="Pfam" id="PF02096"/>
    </source>
</evidence>
<feature type="transmembrane region" description="Helical" evidence="6">
    <location>
        <begin position="100"/>
        <end position="122"/>
    </location>
</feature>
<dbReference type="AlphaFoldDB" id="F5YHH7"/>
<reference evidence="9" key="1">
    <citation type="submission" date="2009-12" db="EMBL/GenBank/DDBJ databases">
        <title>Complete sequence of Treponema primitia strain ZAS-2.</title>
        <authorList>
            <person name="Tetu S.G."/>
            <person name="Matson E."/>
            <person name="Ren Q."/>
            <person name="Seshadri R."/>
            <person name="Elbourne L."/>
            <person name="Hassan K.A."/>
            <person name="Durkin A."/>
            <person name="Radune D."/>
            <person name="Mohamoud Y."/>
            <person name="Shay R."/>
            <person name="Jin S."/>
            <person name="Zhang X."/>
            <person name="Lucey K."/>
            <person name="Ballor N.R."/>
            <person name="Ottesen E."/>
            <person name="Rosenthal R."/>
            <person name="Allen A."/>
            <person name="Leadbetter J.R."/>
            <person name="Paulsen I.T."/>
        </authorList>
    </citation>
    <scope>NUCLEOTIDE SEQUENCE [LARGE SCALE GENOMIC DNA]</scope>
    <source>
        <strain evidence="9">ATCC BAA-887 / DSM 12427 / ZAS-2</strain>
    </source>
</reference>
<reference evidence="8 9" key="2">
    <citation type="journal article" date="2011" name="ISME J.">
        <title>RNA-seq reveals cooperative metabolic interactions between two termite-gut spirochete species in co-culture.</title>
        <authorList>
            <person name="Rosenthal A.Z."/>
            <person name="Matson E.G."/>
            <person name="Eldar A."/>
            <person name="Leadbetter J.R."/>
        </authorList>
    </citation>
    <scope>NUCLEOTIDE SEQUENCE [LARGE SCALE GENOMIC DNA]</scope>
    <source>
        <strain evidence="9">ATCC BAA-887 / DSM 12427 / ZAS-2</strain>
    </source>
</reference>
<feature type="transmembrane region" description="Helical" evidence="6">
    <location>
        <begin position="227"/>
        <end position="245"/>
    </location>
</feature>
<feature type="transmembrane region" description="Helical" evidence="6">
    <location>
        <begin position="443"/>
        <end position="464"/>
    </location>
</feature>
<dbReference type="PANTHER" id="PTHR12428:SF65">
    <property type="entry name" value="CYTOCHROME C OXIDASE ASSEMBLY PROTEIN COX18, MITOCHONDRIAL"/>
    <property type="match status" value="1"/>
</dbReference>
<dbReference type="InterPro" id="IPR017850">
    <property type="entry name" value="Alkaline_phosphatase_core_sf"/>
</dbReference>
<comment type="similarity">
    <text evidence="5">Belongs to the OXA1/ALB3/YidC family.</text>
</comment>